<dbReference type="Proteomes" id="UP001140096">
    <property type="component" value="Unassembled WGS sequence"/>
</dbReference>
<reference evidence="1" key="1">
    <citation type="submission" date="2022-07" db="EMBL/GenBank/DDBJ databases">
        <title>Phylogenomic reconstructions and comparative analyses of Kickxellomycotina fungi.</title>
        <authorList>
            <person name="Reynolds N.K."/>
            <person name="Stajich J.E."/>
            <person name="Barry K."/>
            <person name="Grigoriev I.V."/>
            <person name="Crous P."/>
            <person name="Smith M.E."/>
        </authorList>
    </citation>
    <scope>NUCLEOTIDE SEQUENCE</scope>
    <source>
        <strain evidence="1">CBS 102833</strain>
    </source>
</reference>
<gene>
    <name evidence="1" type="ORF">H4S07_007114</name>
</gene>
<evidence type="ECO:0000313" key="1">
    <source>
        <dbReference type="EMBL" id="KAJ2793237.1"/>
    </source>
</evidence>
<sequence length="240" mass="25815">MRPSSSSSTPFDCGNIEEIDLDLLRTATTDDHDSNDISCLRYILYSYAHANPDVGYCQGMNKIAFGLLGAGLDASDSLSLLRCLLDGGILPAGMFKSPMAVVQGDQLVLEELVARRLPQLSAHLRGKLGGAAPLAPATVSWFLTLFVDCLPEAHRLRVWDMLFVHGYPVVFQTCLAILELSQPALLQCATPVAVYGLLQNVRAVMEHVDVDDFGALAFGQPRSGAVSASEIGLVRQQLGV</sequence>
<comment type="caution">
    <text evidence="1">The sequence shown here is derived from an EMBL/GenBank/DDBJ whole genome shotgun (WGS) entry which is preliminary data.</text>
</comment>
<evidence type="ECO:0000313" key="2">
    <source>
        <dbReference type="Proteomes" id="UP001140096"/>
    </source>
</evidence>
<dbReference type="EMBL" id="JANBUP010004785">
    <property type="protein sequence ID" value="KAJ2793237.1"/>
    <property type="molecule type" value="Genomic_DNA"/>
</dbReference>
<name>A0ACC1KQR3_9FUNG</name>
<accession>A0ACC1KQR3</accession>
<keyword evidence="2" id="KW-1185">Reference proteome</keyword>
<proteinExistence type="predicted"/>
<protein>
    <submittedName>
        <fullName evidence="1">Uncharacterized protein</fullName>
    </submittedName>
</protein>
<organism evidence="1 2">
    <name type="scientific">Coemansia furcata</name>
    <dbReference type="NCBI Taxonomy" id="417177"/>
    <lineage>
        <taxon>Eukaryota</taxon>
        <taxon>Fungi</taxon>
        <taxon>Fungi incertae sedis</taxon>
        <taxon>Zoopagomycota</taxon>
        <taxon>Kickxellomycotina</taxon>
        <taxon>Kickxellomycetes</taxon>
        <taxon>Kickxellales</taxon>
        <taxon>Kickxellaceae</taxon>
        <taxon>Coemansia</taxon>
    </lineage>
</organism>